<comment type="caution">
    <text evidence="2">The sequence shown here is derived from an EMBL/GenBank/DDBJ whole genome shotgun (WGS) entry which is preliminary data.</text>
</comment>
<accession>A0A8T3AQI3</accession>
<keyword evidence="1" id="KW-0472">Membrane</keyword>
<sequence>MGAERSGMEELSQDLRRICGDVMRTAPISARFADPTVHWLWEMTTPSSCHPATTSFPDGKSWSSKEVLASSSSSSTRLHFIQTSLKGCPALMFDDFMVSQLGNYCGSNSSTFIIFVICPSLLEGILTLSLILLNVLGVLLLSIIYGEL</sequence>
<gene>
    <name evidence="2" type="ORF">KFK09_022661</name>
</gene>
<protein>
    <submittedName>
        <fullName evidence="2">Uncharacterized protein</fullName>
    </submittedName>
</protein>
<reference evidence="2" key="1">
    <citation type="journal article" date="2022" name="Front. Genet.">
        <title>Chromosome-Scale Assembly of the Dendrobium nobile Genome Provides Insights Into the Molecular Mechanism of the Biosynthesis of the Medicinal Active Ingredient of Dendrobium.</title>
        <authorList>
            <person name="Xu Q."/>
            <person name="Niu S.-C."/>
            <person name="Li K.-L."/>
            <person name="Zheng P.-J."/>
            <person name="Zhang X.-J."/>
            <person name="Jia Y."/>
            <person name="Liu Y."/>
            <person name="Niu Y.-X."/>
            <person name="Yu L.-H."/>
            <person name="Chen D.-F."/>
            <person name="Zhang G.-Q."/>
        </authorList>
    </citation>
    <scope>NUCLEOTIDE SEQUENCE</scope>
    <source>
        <tissue evidence="2">Leaf</tissue>
    </source>
</reference>
<organism evidence="2 3">
    <name type="scientific">Dendrobium nobile</name>
    <name type="common">Orchid</name>
    <dbReference type="NCBI Taxonomy" id="94219"/>
    <lineage>
        <taxon>Eukaryota</taxon>
        <taxon>Viridiplantae</taxon>
        <taxon>Streptophyta</taxon>
        <taxon>Embryophyta</taxon>
        <taxon>Tracheophyta</taxon>
        <taxon>Spermatophyta</taxon>
        <taxon>Magnoliopsida</taxon>
        <taxon>Liliopsida</taxon>
        <taxon>Asparagales</taxon>
        <taxon>Orchidaceae</taxon>
        <taxon>Epidendroideae</taxon>
        <taxon>Malaxideae</taxon>
        <taxon>Dendrobiinae</taxon>
        <taxon>Dendrobium</taxon>
    </lineage>
</organism>
<feature type="transmembrane region" description="Helical" evidence="1">
    <location>
        <begin position="128"/>
        <end position="146"/>
    </location>
</feature>
<dbReference type="EMBL" id="JAGYWB010000016">
    <property type="protein sequence ID" value="KAI0496345.1"/>
    <property type="molecule type" value="Genomic_DNA"/>
</dbReference>
<evidence type="ECO:0000256" key="1">
    <source>
        <dbReference type="SAM" id="Phobius"/>
    </source>
</evidence>
<dbReference type="AlphaFoldDB" id="A0A8T3AQI3"/>
<keyword evidence="1" id="KW-1133">Transmembrane helix</keyword>
<name>A0A8T3AQI3_DENNO</name>
<evidence type="ECO:0000313" key="2">
    <source>
        <dbReference type="EMBL" id="KAI0496345.1"/>
    </source>
</evidence>
<evidence type="ECO:0000313" key="3">
    <source>
        <dbReference type="Proteomes" id="UP000829196"/>
    </source>
</evidence>
<proteinExistence type="predicted"/>
<dbReference type="Proteomes" id="UP000829196">
    <property type="component" value="Unassembled WGS sequence"/>
</dbReference>
<keyword evidence="3" id="KW-1185">Reference proteome</keyword>
<keyword evidence="1" id="KW-0812">Transmembrane</keyword>